<protein>
    <recommendedName>
        <fullName evidence="8 10">NH(3)-dependent NAD(+) synthetase</fullName>
        <ecNumber evidence="8 10">6.3.1.5</ecNumber>
    </recommendedName>
</protein>
<evidence type="ECO:0000256" key="9">
    <source>
        <dbReference type="RuleBase" id="RU003811"/>
    </source>
</evidence>
<comment type="caution">
    <text evidence="12">The sequence shown here is derived from an EMBL/GenBank/DDBJ whole genome shotgun (WGS) entry which is preliminary data.</text>
</comment>
<dbReference type="OrthoDB" id="9803818at2"/>
<keyword evidence="2 8" id="KW-0436">Ligase</keyword>
<evidence type="ECO:0000313" key="12">
    <source>
        <dbReference type="EMBL" id="KYH34166.1"/>
    </source>
</evidence>
<evidence type="ECO:0000256" key="5">
    <source>
        <dbReference type="ARBA" id="ARBA00022840"/>
    </source>
</evidence>
<dbReference type="GO" id="GO:0005524">
    <property type="term" value="F:ATP binding"/>
    <property type="evidence" value="ECO:0007669"/>
    <property type="project" value="UniProtKB-UniRule"/>
</dbReference>
<comment type="caution">
    <text evidence="8">Lacks conserved residue(s) required for the propagation of feature annotation.</text>
</comment>
<dbReference type="InterPro" id="IPR022926">
    <property type="entry name" value="NH(3)-dep_NAD(+)_synth"/>
</dbReference>
<evidence type="ECO:0000313" key="13">
    <source>
        <dbReference type="Proteomes" id="UP000075531"/>
    </source>
</evidence>
<dbReference type="Gene3D" id="3.40.50.620">
    <property type="entry name" value="HUPs"/>
    <property type="match status" value="1"/>
</dbReference>
<reference evidence="12 13" key="1">
    <citation type="submission" date="2016-02" db="EMBL/GenBank/DDBJ databases">
        <title>Genome sequence of Clostridium tepidiprofundi DSM 19306.</title>
        <authorList>
            <person name="Poehlein A."/>
            <person name="Daniel R."/>
        </authorList>
    </citation>
    <scope>NUCLEOTIDE SEQUENCE [LARGE SCALE GENOMIC DNA]</scope>
    <source>
        <strain evidence="12 13">DSM 19306</strain>
    </source>
</reference>
<dbReference type="EMBL" id="LTBA01000023">
    <property type="protein sequence ID" value="KYH34166.1"/>
    <property type="molecule type" value="Genomic_DNA"/>
</dbReference>
<dbReference type="GO" id="GO:0004359">
    <property type="term" value="F:glutaminase activity"/>
    <property type="evidence" value="ECO:0007669"/>
    <property type="project" value="InterPro"/>
</dbReference>
<keyword evidence="6 8" id="KW-0460">Magnesium</keyword>
<dbReference type="NCBIfam" id="TIGR00552">
    <property type="entry name" value="nadE"/>
    <property type="match status" value="2"/>
</dbReference>
<evidence type="ECO:0000256" key="8">
    <source>
        <dbReference type="HAMAP-Rule" id="MF_00193"/>
    </source>
</evidence>
<dbReference type="STRING" id="1121338.CLTEP_18800"/>
<evidence type="ECO:0000256" key="3">
    <source>
        <dbReference type="ARBA" id="ARBA00022723"/>
    </source>
</evidence>
<dbReference type="InterPro" id="IPR022310">
    <property type="entry name" value="NAD/GMP_synthase"/>
</dbReference>
<feature type="binding site" evidence="8">
    <location>
        <position position="195"/>
    </location>
    <ligand>
        <name>ATP</name>
        <dbReference type="ChEBI" id="CHEBI:30616"/>
    </ligand>
</feature>
<evidence type="ECO:0000256" key="7">
    <source>
        <dbReference type="ARBA" id="ARBA00023027"/>
    </source>
</evidence>
<feature type="binding site" description="in other chain" evidence="8">
    <location>
        <position position="146"/>
    </location>
    <ligand>
        <name>deamido-NAD(+)</name>
        <dbReference type="ChEBI" id="CHEBI:58437"/>
        <note>ligand shared between two neighboring subunits</note>
    </ligand>
</feature>
<feature type="binding site" evidence="8">
    <location>
        <position position="30"/>
    </location>
    <ligand>
        <name>Mg(2+)</name>
        <dbReference type="ChEBI" id="CHEBI:18420"/>
    </ligand>
</feature>
<dbReference type="PANTHER" id="PTHR23090">
    <property type="entry name" value="NH 3 /GLUTAMINE-DEPENDENT NAD + SYNTHETASE"/>
    <property type="match status" value="1"/>
</dbReference>
<comment type="catalytic activity">
    <reaction evidence="8 10">
        <text>deamido-NAD(+) + NH4(+) + ATP = AMP + diphosphate + NAD(+) + H(+)</text>
        <dbReference type="Rhea" id="RHEA:21188"/>
        <dbReference type="ChEBI" id="CHEBI:15378"/>
        <dbReference type="ChEBI" id="CHEBI:28938"/>
        <dbReference type="ChEBI" id="CHEBI:30616"/>
        <dbReference type="ChEBI" id="CHEBI:33019"/>
        <dbReference type="ChEBI" id="CHEBI:57540"/>
        <dbReference type="ChEBI" id="CHEBI:58437"/>
        <dbReference type="ChEBI" id="CHEBI:456215"/>
        <dbReference type="EC" id="6.3.1.5"/>
    </reaction>
</comment>
<comment type="pathway">
    <text evidence="8">Cofactor biosynthesis; NAD(+) biosynthesis; NAD(+) from deamido-NAD(+) (ammonia route): step 1/1.</text>
</comment>
<evidence type="ECO:0000256" key="6">
    <source>
        <dbReference type="ARBA" id="ARBA00022842"/>
    </source>
</evidence>
<feature type="binding site" description="in other chain" evidence="8">
    <location>
        <position position="179"/>
    </location>
    <ligand>
        <name>deamido-NAD(+)</name>
        <dbReference type="ChEBI" id="CHEBI:58437"/>
        <note>ligand shared between two neighboring subunits</note>
    </ligand>
</feature>
<dbReference type="InterPro" id="IPR014729">
    <property type="entry name" value="Rossmann-like_a/b/a_fold"/>
</dbReference>
<keyword evidence="5 8" id="KW-0067">ATP-binding</keyword>
<feature type="domain" description="NAD/GMP synthase" evidence="11">
    <location>
        <begin position="136"/>
        <end position="269"/>
    </location>
</feature>
<proteinExistence type="inferred from homology"/>
<feature type="binding site" evidence="8">
    <location>
        <position position="186"/>
    </location>
    <ligand>
        <name>deamido-NAD(+)</name>
        <dbReference type="ChEBI" id="CHEBI:58437"/>
        <note>ligand shared between two neighboring subunits</note>
    </ligand>
</feature>
<dbReference type="PANTHER" id="PTHR23090:SF9">
    <property type="entry name" value="GLUTAMINE-DEPENDENT NAD(+) SYNTHETASE"/>
    <property type="match status" value="1"/>
</dbReference>
<feature type="domain" description="NAD/GMP synthase" evidence="11">
    <location>
        <begin position="3"/>
        <end position="90"/>
    </location>
</feature>
<feature type="binding site" evidence="8">
    <location>
        <position position="217"/>
    </location>
    <ligand>
        <name>ATP</name>
        <dbReference type="ChEBI" id="CHEBI:30616"/>
    </ligand>
</feature>
<dbReference type="GO" id="GO:0009435">
    <property type="term" value="P:NAD+ biosynthetic process"/>
    <property type="evidence" value="ECO:0007669"/>
    <property type="project" value="UniProtKB-UniRule"/>
</dbReference>
<dbReference type="GO" id="GO:0005737">
    <property type="term" value="C:cytoplasm"/>
    <property type="evidence" value="ECO:0007669"/>
    <property type="project" value="InterPro"/>
</dbReference>
<dbReference type="Proteomes" id="UP000075531">
    <property type="component" value="Unassembled WGS sequence"/>
</dbReference>
<gene>
    <name evidence="12" type="primary">nadE_2</name>
    <name evidence="8" type="synonym">nadE</name>
    <name evidence="12" type="ORF">CLTEP_18800</name>
</gene>
<comment type="subunit">
    <text evidence="8">Homodimer.</text>
</comment>
<comment type="similarity">
    <text evidence="1 8 9">Belongs to the NAD synthetase family.</text>
</comment>
<dbReference type="EC" id="6.3.1.5" evidence="8 10"/>
<evidence type="ECO:0000256" key="1">
    <source>
        <dbReference type="ARBA" id="ARBA00005859"/>
    </source>
</evidence>
<dbReference type="PATRIC" id="fig|1121338.3.peg.1930"/>
<feature type="binding site" evidence="8">
    <location>
        <position position="166"/>
    </location>
    <ligand>
        <name>ATP</name>
        <dbReference type="ChEBI" id="CHEBI:30616"/>
    </ligand>
</feature>
<dbReference type="HAMAP" id="MF_00193">
    <property type="entry name" value="NadE_ammonia_dep"/>
    <property type="match status" value="1"/>
</dbReference>
<evidence type="ECO:0000256" key="2">
    <source>
        <dbReference type="ARBA" id="ARBA00022598"/>
    </source>
</evidence>
<feature type="binding site" evidence="8">
    <location>
        <position position="171"/>
    </location>
    <ligand>
        <name>Mg(2+)</name>
        <dbReference type="ChEBI" id="CHEBI:18420"/>
    </ligand>
</feature>
<evidence type="ECO:0000256" key="4">
    <source>
        <dbReference type="ARBA" id="ARBA00022741"/>
    </source>
</evidence>
<dbReference type="GO" id="GO:0003952">
    <property type="term" value="F:NAD+ synthase (glutamine-hydrolyzing) activity"/>
    <property type="evidence" value="ECO:0007669"/>
    <property type="project" value="InterPro"/>
</dbReference>
<organism evidence="12 13">
    <name type="scientific">Clostridium tepidiprofundi DSM 19306</name>
    <dbReference type="NCBI Taxonomy" id="1121338"/>
    <lineage>
        <taxon>Bacteria</taxon>
        <taxon>Bacillati</taxon>
        <taxon>Bacillota</taxon>
        <taxon>Clostridia</taxon>
        <taxon>Eubacteriales</taxon>
        <taxon>Clostridiaceae</taxon>
        <taxon>Clostridium</taxon>
    </lineage>
</organism>
<feature type="binding site" evidence="8">
    <location>
        <begin position="24"/>
        <end position="31"/>
    </location>
    <ligand>
        <name>ATP</name>
        <dbReference type="ChEBI" id="CHEBI:30616"/>
    </ligand>
</feature>
<name>A0A151B2P8_9CLOT</name>
<accession>A0A151B2P8</accession>
<dbReference type="CDD" id="cd00553">
    <property type="entry name" value="NAD_synthase"/>
    <property type="match status" value="1"/>
</dbReference>
<dbReference type="RefSeq" id="WP_066825845.1">
    <property type="nucleotide sequence ID" value="NZ_LTBA01000023.1"/>
</dbReference>
<dbReference type="GO" id="GO:0008795">
    <property type="term" value="F:NAD+ synthase activity"/>
    <property type="evidence" value="ECO:0007669"/>
    <property type="project" value="UniProtKB-UniRule"/>
</dbReference>
<dbReference type="SUPFAM" id="SSF52402">
    <property type="entry name" value="Adenine nucleotide alpha hydrolases-like"/>
    <property type="match status" value="1"/>
</dbReference>
<dbReference type="AlphaFoldDB" id="A0A151B2P8"/>
<dbReference type="GO" id="GO:0046872">
    <property type="term" value="F:metal ion binding"/>
    <property type="evidence" value="ECO:0007669"/>
    <property type="project" value="UniProtKB-KW"/>
</dbReference>
<sequence>MKSEIVNFIKRTIDKYDYKGAVIGISGGIDSAVVAKLCVEALGKDKVFGVLLPERDSSSSTVDDSKLVCDYLGISYIKKSISPILRAMGVYSLQPPALFIPERIKKNYVKNKWKSLSKEDTFLEDLQNKGNEEFLKGIAYYRAKHRVRMCCLYMEAEKRNYAVIGTTNKTEYVTGFYVKWGDDSVDIEPIMHLYKTQVFQLARELKIPEKIINKPPTPDLIPGVTDEFALGMTYKEIDRILRKIEYRQDLKGEDSKKVERVKKILRVAEKRNIRMVNFTPQG</sequence>
<evidence type="ECO:0000259" key="11">
    <source>
        <dbReference type="Pfam" id="PF02540"/>
    </source>
</evidence>
<comment type="function">
    <text evidence="8">Catalyzes the ATP-dependent amidation of deamido-NAD to form NAD. Uses ammonia as a nitrogen source.</text>
</comment>
<evidence type="ECO:0000256" key="10">
    <source>
        <dbReference type="RuleBase" id="RU003812"/>
    </source>
</evidence>
<keyword evidence="13" id="KW-1185">Reference proteome</keyword>
<keyword evidence="4 8" id="KW-0547">Nucleotide-binding</keyword>
<dbReference type="InterPro" id="IPR003694">
    <property type="entry name" value="NAD_synthase"/>
</dbReference>
<keyword evidence="3 8" id="KW-0479">Metal-binding</keyword>
<dbReference type="UniPathway" id="UPA00253">
    <property type="reaction ID" value="UER00333"/>
</dbReference>
<keyword evidence="7 8" id="KW-0520">NAD</keyword>
<dbReference type="Pfam" id="PF02540">
    <property type="entry name" value="NAD_synthase"/>
    <property type="match status" value="2"/>
</dbReference>